<dbReference type="AlphaFoldDB" id="A0A3A4KFR0"/>
<evidence type="ECO:0000313" key="2">
    <source>
        <dbReference type="EMBL" id="RJO74768.1"/>
    </source>
</evidence>
<keyword evidence="1" id="KW-1133">Transmembrane helix</keyword>
<protein>
    <submittedName>
        <fullName evidence="2">DUF4345 domain-containing protein</fullName>
    </submittedName>
</protein>
<dbReference type="OrthoDB" id="3829850at2"/>
<proteinExistence type="predicted"/>
<keyword evidence="1" id="KW-0472">Membrane</keyword>
<gene>
    <name evidence="2" type="ORF">D5S18_15050</name>
</gene>
<dbReference type="Proteomes" id="UP000266677">
    <property type="component" value="Unassembled WGS sequence"/>
</dbReference>
<reference evidence="2 3" key="1">
    <citation type="submission" date="2018-09" db="EMBL/GenBank/DDBJ databases">
        <title>YIM PH21274 draft genome.</title>
        <authorList>
            <person name="Miao C."/>
        </authorList>
    </citation>
    <scope>NUCLEOTIDE SEQUENCE [LARGE SCALE GENOMIC DNA]</scope>
    <source>
        <strain evidence="2 3">YIM PH 21724</strain>
    </source>
</reference>
<feature type="transmembrane region" description="Helical" evidence="1">
    <location>
        <begin position="43"/>
        <end position="63"/>
    </location>
</feature>
<dbReference type="Pfam" id="PF14248">
    <property type="entry name" value="DUF4345"/>
    <property type="match status" value="1"/>
</dbReference>
<accession>A0A3A4KFR0</accession>
<dbReference type="EMBL" id="QZFU01000019">
    <property type="protein sequence ID" value="RJO74768.1"/>
    <property type="molecule type" value="Genomic_DNA"/>
</dbReference>
<keyword evidence="3" id="KW-1185">Reference proteome</keyword>
<sequence length="136" mass="14535">MTAWLKGLSWTLGVACVGIGLLHLAAGTHCLPDMGVATATADSQARFLGAIFAGYGAAWIWAVRQNPIPAWAIRWLAGIFLLGALGRFVSLALDGVPHWFILVLTAFEVVLPPVFFWLAAADERRASRDGQYAGAV</sequence>
<name>A0A3A4KFR0_9NOCA</name>
<comment type="caution">
    <text evidence="2">The sequence shown here is derived from an EMBL/GenBank/DDBJ whole genome shotgun (WGS) entry which is preliminary data.</text>
</comment>
<feature type="transmembrane region" description="Helical" evidence="1">
    <location>
        <begin position="75"/>
        <end position="93"/>
    </location>
</feature>
<dbReference type="RefSeq" id="WP_120041406.1">
    <property type="nucleotide sequence ID" value="NZ_QZFU01000019.1"/>
</dbReference>
<keyword evidence="1" id="KW-0812">Transmembrane</keyword>
<evidence type="ECO:0000256" key="1">
    <source>
        <dbReference type="SAM" id="Phobius"/>
    </source>
</evidence>
<feature type="transmembrane region" description="Helical" evidence="1">
    <location>
        <begin position="99"/>
        <end position="120"/>
    </location>
</feature>
<organism evidence="2 3">
    <name type="scientific">Nocardia panacis</name>
    <dbReference type="NCBI Taxonomy" id="2340916"/>
    <lineage>
        <taxon>Bacteria</taxon>
        <taxon>Bacillati</taxon>
        <taxon>Actinomycetota</taxon>
        <taxon>Actinomycetes</taxon>
        <taxon>Mycobacteriales</taxon>
        <taxon>Nocardiaceae</taxon>
        <taxon>Nocardia</taxon>
    </lineage>
</organism>
<dbReference type="InterPro" id="IPR025597">
    <property type="entry name" value="DUF4345"/>
</dbReference>
<evidence type="ECO:0000313" key="3">
    <source>
        <dbReference type="Proteomes" id="UP000266677"/>
    </source>
</evidence>